<evidence type="ECO:0000259" key="1">
    <source>
        <dbReference type="Pfam" id="PF22481"/>
    </source>
</evidence>
<comment type="caution">
    <text evidence="2">The sequence shown here is derived from an EMBL/GenBank/DDBJ whole genome shotgun (WGS) entry which is preliminary data.</text>
</comment>
<dbReference type="Proteomes" id="UP000076967">
    <property type="component" value="Unassembled WGS sequence"/>
</dbReference>
<sequence>MLLRNIKNVDGGLEGEVYFKIFNKYISFSADEVDMNYVEKCANYLNALPDDVIDGLSEASIRYCNAFLDMIGEEAQVFENARDVFKSIYPSSLNISAPEQGDKPVIDMELNCTWEEEHGMQWIVRDDKVLYVGAYNGEDPWGDYTEKDEWNYA</sequence>
<evidence type="ECO:0000313" key="3">
    <source>
        <dbReference type="Proteomes" id="UP000076967"/>
    </source>
</evidence>
<dbReference type="EMBL" id="LVJH01000021">
    <property type="protein sequence ID" value="OAB42384.1"/>
    <property type="molecule type" value="Genomic_DNA"/>
</dbReference>
<dbReference type="OrthoDB" id="1820296at2"/>
<accession>A0A168KRW2</accession>
<organism evidence="2 3">
    <name type="scientific">Paenibacillus glacialis</name>
    <dbReference type="NCBI Taxonomy" id="494026"/>
    <lineage>
        <taxon>Bacteria</taxon>
        <taxon>Bacillati</taxon>
        <taxon>Bacillota</taxon>
        <taxon>Bacilli</taxon>
        <taxon>Bacillales</taxon>
        <taxon>Paenibacillaceae</taxon>
        <taxon>Paenibacillus</taxon>
    </lineage>
</organism>
<dbReference type="InterPro" id="IPR054254">
    <property type="entry name" value="DUF6985"/>
</dbReference>
<dbReference type="AlphaFoldDB" id="A0A168KRW2"/>
<proteinExistence type="predicted"/>
<dbReference type="Pfam" id="PF22481">
    <property type="entry name" value="DUF6985"/>
    <property type="match status" value="1"/>
</dbReference>
<reference evidence="2 3" key="1">
    <citation type="submission" date="2016-03" db="EMBL/GenBank/DDBJ databases">
        <title>Draft genome sequence of Paenibacillus glacialis DSM 22343.</title>
        <authorList>
            <person name="Shin S.-K."/>
            <person name="Yi H."/>
        </authorList>
    </citation>
    <scope>NUCLEOTIDE SEQUENCE [LARGE SCALE GENOMIC DNA]</scope>
    <source>
        <strain evidence="2 3">DSM 22343</strain>
    </source>
</reference>
<gene>
    <name evidence="2" type="ORF">PGLA_11960</name>
</gene>
<protein>
    <recommendedName>
        <fullName evidence="1">DUF6985 domain-containing protein</fullName>
    </recommendedName>
</protein>
<feature type="domain" description="DUF6985" evidence="1">
    <location>
        <begin position="14"/>
        <end position="137"/>
    </location>
</feature>
<name>A0A168KRW2_9BACL</name>
<evidence type="ECO:0000313" key="2">
    <source>
        <dbReference type="EMBL" id="OAB42384.1"/>
    </source>
</evidence>
<keyword evidence="3" id="KW-1185">Reference proteome</keyword>
<dbReference type="RefSeq" id="WP_068532958.1">
    <property type="nucleotide sequence ID" value="NZ_LVJH01000021.1"/>
</dbReference>